<dbReference type="EMBL" id="JAUZQC010000018">
    <property type="protein sequence ID" value="KAK5854586.1"/>
    <property type="molecule type" value="Genomic_DNA"/>
</dbReference>
<reference evidence="1 2" key="1">
    <citation type="journal article" date="2023" name="Genes (Basel)">
        <title>Chromosome-Level Genome Assembly and Circadian Gene Repertoire of the Patagonia Blennie Eleginops maclovinus-The Closest Ancestral Proxy of Antarctic Cryonotothenioids.</title>
        <authorList>
            <person name="Cheng C.C."/>
            <person name="Rivera-Colon A.G."/>
            <person name="Minhas B.F."/>
            <person name="Wilson L."/>
            <person name="Rayamajhi N."/>
            <person name="Vargas-Chacoff L."/>
            <person name="Catchen J.M."/>
        </authorList>
    </citation>
    <scope>NUCLEOTIDE SEQUENCE [LARGE SCALE GENOMIC DNA]</scope>
    <source>
        <strain evidence="1">JMC-PN-2008</strain>
    </source>
</reference>
<dbReference type="AlphaFoldDB" id="A0AAN7X4T2"/>
<comment type="caution">
    <text evidence="1">The sequence shown here is derived from an EMBL/GenBank/DDBJ whole genome shotgun (WGS) entry which is preliminary data.</text>
</comment>
<name>A0AAN7X4T2_ELEMC</name>
<organism evidence="1 2">
    <name type="scientific">Eleginops maclovinus</name>
    <name type="common">Patagonian blennie</name>
    <name type="synonym">Eleginus maclovinus</name>
    <dbReference type="NCBI Taxonomy" id="56733"/>
    <lineage>
        <taxon>Eukaryota</taxon>
        <taxon>Metazoa</taxon>
        <taxon>Chordata</taxon>
        <taxon>Craniata</taxon>
        <taxon>Vertebrata</taxon>
        <taxon>Euteleostomi</taxon>
        <taxon>Actinopterygii</taxon>
        <taxon>Neopterygii</taxon>
        <taxon>Teleostei</taxon>
        <taxon>Neoteleostei</taxon>
        <taxon>Acanthomorphata</taxon>
        <taxon>Eupercaria</taxon>
        <taxon>Perciformes</taxon>
        <taxon>Notothenioidei</taxon>
        <taxon>Eleginopidae</taxon>
        <taxon>Eleginops</taxon>
    </lineage>
</organism>
<gene>
    <name evidence="1" type="ORF">PBY51_004767</name>
</gene>
<protein>
    <submittedName>
        <fullName evidence="1">Uncharacterized protein</fullName>
    </submittedName>
</protein>
<keyword evidence="2" id="KW-1185">Reference proteome</keyword>
<sequence>MESHKCSSVGGRSLRCLVRDEAMDEVGPVLQGGDTDGVNLPVLLLKQKLLQVAWRRMGQRKGWWFDT</sequence>
<dbReference type="Proteomes" id="UP001346869">
    <property type="component" value="Unassembled WGS sequence"/>
</dbReference>
<evidence type="ECO:0000313" key="2">
    <source>
        <dbReference type="Proteomes" id="UP001346869"/>
    </source>
</evidence>
<reference evidence="1 2" key="2">
    <citation type="journal article" date="2023" name="Mol. Biol. Evol.">
        <title>Genomics of Secondarily Temperate Adaptation in the Only Non-Antarctic Icefish.</title>
        <authorList>
            <person name="Rivera-Colon A.G."/>
            <person name="Rayamajhi N."/>
            <person name="Minhas B.F."/>
            <person name="Madrigal G."/>
            <person name="Bilyk K.T."/>
            <person name="Yoon V."/>
            <person name="Hune M."/>
            <person name="Gregory S."/>
            <person name="Cheng C.H.C."/>
            <person name="Catchen J.M."/>
        </authorList>
    </citation>
    <scope>NUCLEOTIDE SEQUENCE [LARGE SCALE GENOMIC DNA]</scope>
    <source>
        <strain evidence="1">JMC-PN-2008</strain>
    </source>
</reference>
<evidence type="ECO:0000313" key="1">
    <source>
        <dbReference type="EMBL" id="KAK5854586.1"/>
    </source>
</evidence>
<accession>A0AAN7X4T2</accession>
<proteinExistence type="predicted"/>